<organism evidence="1 2">
    <name type="scientific">Rubripirellula amarantea</name>
    <dbReference type="NCBI Taxonomy" id="2527999"/>
    <lineage>
        <taxon>Bacteria</taxon>
        <taxon>Pseudomonadati</taxon>
        <taxon>Planctomycetota</taxon>
        <taxon>Planctomycetia</taxon>
        <taxon>Pirellulales</taxon>
        <taxon>Pirellulaceae</taxon>
        <taxon>Rubripirellula</taxon>
    </lineage>
</organism>
<evidence type="ECO:0000313" key="2">
    <source>
        <dbReference type="Proteomes" id="UP000316598"/>
    </source>
</evidence>
<reference evidence="1 2" key="1">
    <citation type="submission" date="2019-02" db="EMBL/GenBank/DDBJ databases">
        <title>Deep-cultivation of Planctomycetes and their phenomic and genomic characterization uncovers novel biology.</title>
        <authorList>
            <person name="Wiegand S."/>
            <person name="Jogler M."/>
            <person name="Boedeker C."/>
            <person name="Pinto D."/>
            <person name="Vollmers J."/>
            <person name="Rivas-Marin E."/>
            <person name="Kohn T."/>
            <person name="Peeters S.H."/>
            <person name="Heuer A."/>
            <person name="Rast P."/>
            <person name="Oberbeckmann S."/>
            <person name="Bunk B."/>
            <person name="Jeske O."/>
            <person name="Meyerdierks A."/>
            <person name="Storesund J.E."/>
            <person name="Kallscheuer N."/>
            <person name="Luecker S."/>
            <person name="Lage O.M."/>
            <person name="Pohl T."/>
            <person name="Merkel B.J."/>
            <person name="Hornburger P."/>
            <person name="Mueller R.-W."/>
            <person name="Bruemmer F."/>
            <person name="Labrenz M."/>
            <person name="Spormann A.M."/>
            <person name="Op Den Camp H."/>
            <person name="Overmann J."/>
            <person name="Amann R."/>
            <person name="Jetten M.S.M."/>
            <person name="Mascher T."/>
            <person name="Medema M.H."/>
            <person name="Devos D.P."/>
            <person name="Kaster A.-K."/>
            <person name="Ovreas L."/>
            <person name="Rohde M."/>
            <person name="Galperin M.Y."/>
            <person name="Jogler C."/>
        </authorList>
    </citation>
    <scope>NUCLEOTIDE SEQUENCE [LARGE SCALE GENOMIC DNA]</scope>
    <source>
        <strain evidence="1 2">Pla22</strain>
    </source>
</reference>
<name>A0A5C5WUX7_9BACT</name>
<evidence type="ECO:0000313" key="1">
    <source>
        <dbReference type="EMBL" id="TWT54059.1"/>
    </source>
</evidence>
<dbReference type="Proteomes" id="UP000316598">
    <property type="component" value="Unassembled WGS sequence"/>
</dbReference>
<gene>
    <name evidence="1" type="ORF">Pla22_16940</name>
</gene>
<dbReference type="EMBL" id="SJPI01000001">
    <property type="protein sequence ID" value="TWT54059.1"/>
    <property type="molecule type" value="Genomic_DNA"/>
</dbReference>
<accession>A0A5C5WUX7</accession>
<keyword evidence="2" id="KW-1185">Reference proteome</keyword>
<protein>
    <submittedName>
        <fullName evidence="1">Uncharacterized protein</fullName>
    </submittedName>
</protein>
<proteinExistence type="predicted"/>
<comment type="caution">
    <text evidence="1">The sequence shown here is derived from an EMBL/GenBank/DDBJ whole genome shotgun (WGS) entry which is preliminary data.</text>
</comment>
<dbReference type="AlphaFoldDB" id="A0A5C5WUX7"/>
<sequence>MLVELAPQEFVGPLGHATWSYHSHHAFAFRVSNRHFVQAIETTTPSGVRDLNPKTGERNSRKLVVKGNSTFHSAHGVLHSVVSGKCDAFPTNLAFAPMTNGFSGPIMPKSNNSKTFFVKILHSSFNAHPPTGTQLFPRTDAAMLKFRLKADGAMGW</sequence>